<dbReference type="InterPro" id="IPR051919">
    <property type="entry name" value="W-dependent_AOR"/>
</dbReference>
<evidence type="ECO:0000313" key="2">
    <source>
        <dbReference type="EMBL" id="PIP04329.1"/>
    </source>
</evidence>
<dbReference type="AlphaFoldDB" id="A0A2G9XBJ5"/>
<protein>
    <recommendedName>
        <fullName evidence="1">Aldehyde ferredoxin oxidoreductase N-terminal domain-containing protein</fullName>
    </recommendedName>
</protein>
<dbReference type="GO" id="GO:0016625">
    <property type="term" value="F:oxidoreductase activity, acting on the aldehyde or oxo group of donors, iron-sulfur protein as acceptor"/>
    <property type="evidence" value="ECO:0007669"/>
    <property type="project" value="InterPro"/>
</dbReference>
<dbReference type="Proteomes" id="UP000231388">
    <property type="component" value="Unassembled WGS sequence"/>
</dbReference>
<dbReference type="PANTHER" id="PTHR30038">
    <property type="entry name" value="ALDEHYDE FERREDOXIN OXIDOREDUCTASE"/>
    <property type="match status" value="1"/>
</dbReference>
<accession>A0A2G9XBJ5</accession>
<evidence type="ECO:0000259" key="1">
    <source>
        <dbReference type="SMART" id="SM00790"/>
    </source>
</evidence>
<dbReference type="GO" id="GO:0051536">
    <property type="term" value="F:iron-sulfur cluster binding"/>
    <property type="evidence" value="ECO:0007669"/>
    <property type="project" value="InterPro"/>
</dbReference>
<gene>
    <name evidence="2" type="ORF">COX53_03160</name>
</gene>
<name>A0A2G9XBJ5_UNCKA</name>
<feature type="domain" description="Aldehyde ferredoxin oxidoreductase N-terminal" evidence="1">
    <location>
        <begin position="4"/>
        <end position="169"/>
    </location>
</feature>
<dbReference type="Pfam" id="PF02730">
    <property type="entry name" value="AFOR_N"/>
    <property type="match status" value="1"/>
</dbReference>
<dbReference type="InterPro" id="IPR013983">
    <property type="entry name" value="Ald_Fedxn_OxRdtase_N"/>
</dbReference>
<dbReference type="SMART" id="SM00790">
    <property type="entry name" value="AFOR_N"/>
    <property type="match status" value="1"/>
</dbReference>
<dbReference type="EMBL" id="PCQY01000036">
    <property type="protein sequence ID" value="PIP04329.1"/>
    <property type="molecule type" value="Genomic_DNA"/>
</dbReference>
<dbReference type="PANTHER" id="PTHR30038:SF8">
    <property type="entry name" value="ALDEHYDE FERREDOXIN OXIDOREDUCTASE"/>
    <property type="match status" value="1"/>
</dbReference>
<organism evidence="2 3">
    <name type="scientific">candidate division WWE3 bacterium CG23_combo_of_CG06-09_8_20_14_all_40_14</name>
    <dbReference type="NCBI Taxonomy" id="1975095"/>
    <lineage>
        <taxon>Bacteria</taxon>
        <taxon>Katanobacteria</taxon>
    </lineage>
</organism>
<dbReference type="Gene3D" id="3.60.9.10">
    <property type="entry name" value="Aldehyde ferredoxin oxidoreductase, N-terminal domain"/>
    <property type="match status" value="1"/>
</dbReference>
<dbReference type="SUPFAM" id="SSF56228">
    <property type="entry name" value="Aldehyde ferredoxin oxidoreductase, N-terminal domain"/>
    <property type="match status" value="1"/>
</dbReference>
<proteinExistence type="predicted"/>
<comment type="caution">
    <text evidence="2">The sequence shown here is derived from an EMBL/GenBank/DDBJ whole genome shotgun (WGS) entry which is preliminary data.</text>
</comment>
<dbReference type="InterPro" id="IPR036503">
    <property type="entry name" value="Ald_Fedxn_OxRdtase_N_sf"/>
</dbReference>
<sequence length="277" mass="30577">MNANSKNVLYIDLLNQSYELKAHKNLNDFLGGVGIGLKLLQDNLEKNPVILSSGPLSGLFPYASKLSLICKNDKDEVEELYGGGSFAAKMRLANIDSIVIYNKPKNPLVTAIERGKVSFSSASGFFKYSISGKESSIKFSGKTLIDNYFGFGKSVNIKNLKGLIISGEGEIKIPNKRTYNEIYNKVLDKKAELFVKYAGYPSCWGCPAGCSFSNKGETDNAAVLPRCLVSCEFAESVYKEIPLVFTCLTVLGLKYNHEHLERIPDLVGSLKRELKMQ</sequence>
<evidence type="ECO:0000313" key="3">
    <source>
        <dbReference type="Proteomes" id="UP000231388"/>
    </source>
</evidence>
<reference evidence="2 3" key="1">
    <citation type="submission" date="2017-09" db="EMBL/GenBank/DDBJ databases">
        <title>Depth-based differentiation of microbial function through sediment-hosted aquifers and enrichment of novel symbionts in the deep terrestrial subsurface.</title>
        <authorList>
            <person name="Probst A.J."/>
            <person name="Ladd B."/>
            <person name="Jarett J.K."/>
            <person name="Geller-Mcgrath D.E."/>
            <person name="Sieber C.M."/>
            <person name="Emerson J.B."/>
            <person name="Anantharaman K."/>
            <person name="Thomas B.C."/>
            <person name="Malmstrom R."/>
            <person name="Stieglmeier M."/>
            <person name="Klingl A."/>
            <person name="Woyke T."/>
            <person name="Ryan C.M."/>
            <person name="Banfield J.F."/>
        </authorList>
    </citation>
    <scope>NUCLEOTIDE SEQUENCE [LARGE SCALE GENOMIC DNA]</scope>
    <source>
        <strain evidence="2">CG23_combo_of_CG06-09_8_20_14_all_40_14</strain>
    </source>
</reference>